<reference evidence="2" key="1">
    <citation type="submission" date="2018-05" db="EMBL/GenBank/DDBJ databases">
        <authorList>
            <person name="Lanie J.A."/>
            <person name="Ng W.-L."/>
            <person name="Kazmierczak K.M."/>
            <person name="Andrzejewski T.M."/>
            <person name="Davidsen T.M."/>
            <person name="Wayne K.J."/>
            <person name="Tettelin H."/>
            <person name="Glass J.I."/>
            <person name="Rusch D."/>
            <person name="Podicherti R."/>
            <person name="Tsui H.-C.T."/>
            <person name="Winkler M.E."/>
        </authorList>
    </citation>
    <scope>NUCLEOTIDE SEQUENCE</scope>
</reference>
<dbReference type="AlphaFoldDB" id="A0A381SEQ1"/>
<protein>
    <submittedName>
        <fullName evidence="2">Uncharacterized protein</fullName>
    </submittedName>
</protein>
<evidence type="ECO:0000256" key="1">
    <source>
        <dbReference type="SAM" id="MobiDB-lite"/>
    </source>
</evidence>
<dbReference type="EMBL" id="UINC01002837">
    <property type="protein sequence ID" value="SVA00787.1"/>
    <property type="molecule type" value="Genomic_DNA"/>
</dbReference>
<feature type="region of interest" description="Disordered" evidence="1">
    <location>
        <begin position="119"/>
        <end position="145"/>
    </location>
</feature>
<organism evidence="2">
    <name type="scientific">marine metagenome</name>
    <dbReference type="NCBI Taxonomy" id="408172"/>
    <lineage>
        <taxon>unclassified sequences</taxon>
        <taxon>metagenomes</taxon>
        <taxon>ecological metagenomes</taxon>
    </lineage>
</organism>
<accession>A0A381SEQ1</accession>
<name>A0A381SEQ1_9ZZZZ</name>
<sequence length="283" mass="31977">MAFKNIFSSTYAIVENVNYNGPRKALSFDLVLYRDSHKEVETGRMQYHIDGGLTTFEIDSVITTVPAGLEHEAMPADFDFDVFDTFKPYLIGNNPTHDEFTLAGCGELKTGFQYICEIPPQKDDDGEWPSSPTEEHEQIDNPDYDEDNGNEFLAAGEVVEVGTAEKPEEIVGAADGSTWNPFYTPLKIDGDQIYEWHKIKYGWGALHRPTDYAFLDKDGDYWIVSGNMGSGSVDVQQVDKPFLDTDWDTWFSATAMDKVGKNISERIYTWLKAKPEYKDAVDI</sequence>
<evidence type="ECO:0000313" key="2">
    <source>
        <dbReference type="EMBL" id="SVA00787.1"/>
    </source>
</evidence>
<gene>
    <name evidence="2" type="ORF">METZ01_LOCUS53641</name>
</gene>
<proteinExistence type="predicted"/>